<dbReference type="Pfam" id="PF05699">
    <property type="entry name" value="Dimer_Tnp_hAT"/>
    <property type="match status" value="1"/>
</dbReference>
<evidence type="ECO:0000313" key="8">
    <source>
        <dbReference type="EMBL" id="GBB84026.1"/>
    </source>
</evidence>
<evidence type="ECO:0000256" key="3">
    <source>
        <dbReference type="ARBA" id="ARBA00022771"/>
    </source>
</evidence>
<dbReference type="PANTHER" id="PTHR46481:SF10">
    <property type="entry name" value="ZINC FINGER BED DOMAIN-CONTAINING PROTEIN 39"/>
    <property type="match status" value="1"/>
</dbReference>
<reference evidence="8 10" key="1">
    <citation type="submission" date="2017-11" db="EMBL/GenBank/DDBJ databases">
        <title>The genome of Rhizophagus clarus HR1 reveals common genetic basis of auxotrophy among arbuscular mycorrhizal fungi.</title>
        <authorList>
            <person name="Kobayashi Y."/>
        </authorList>
    </citation>
    <scope>NUCLEOTIDE SEQUENCE [LARGE SCALE GENOMIC DNA]</scope>
    <source>
        <strain evidence="8 10">HR1</strain>
    </source>
</reference>
<dbReference type="InterPro" id="IPR008906">
    <property type="entry name" value="HATC_C_dom"/>
</dbReference>
<feature type="domain" description="HAT C-terminal dimerisation" evidence="7">
    <location>
        <begin position="538"/>
        <end position="610"/>
    </location>
</feature>
<dbReference type="InterPro" id="IPR052035">
    <property type="entry name" value="ZnF_BED_domain_contain"/>
</dbReference>
<dbReference type="GO" id="GO:0046983">
    <property type="term" value="F:protein dimerization activity"/>
    <property type="evidence" value="ECO:0007669"/>
    <property type="project" value="InterPro"/>
</dbReference>
<evidence type="ECO:0000259" key="7">
    <source>
        <dbReference type="Pfam" id="PF05699"/>
    </source>
</evidence>
<gene>
    <name evidence="9" type="ORF">RCL2_001797500</name>
    <name evidence="8" type="ORF">RclHR1_10670008</name>
</gene>
<dbReference type="OrthoDB" id="2409584at2759"/>
<dbReference type="Proteomes" id="UP000615446">
    <property type="component" value="Unassembled WGS sequence"/>
</dbReference>
<dbReference type="GO" id="GO:0005634">
    <property type="term" value="C:nucleus"/>
    <property type="evidence" value="ECO:0007669"/>
    <property type="project" value="UniProtKB-SubCell"/>
</dbReference>
<evidence type="ECO:0000256" key="1">
    <source>
        <dbReference type="ARBA" id="ARBA00004123"/>
    </source>
</evidence>
<dbReference type="STRING" id="94130.A0A2Z6QUZ1"/>
<sequence>MTTTTRSKHRKILEEAEAAREANLIQKELTESESGSDYEAETSQLTLTEGSENDSNVKLKIVVIQKENPQLKLHDLKQVGYGDSLSLMKIKVICQIKGCGKMFSWCGSPSSLSTHLSGTHHIIKDIAMKHNEEELKNPSTSSIKSHHPFKQESLTKNVVAFVIGTVQPLSIVDDPDFINIINGFDKYYKVPYTWSSPAHLPYLGATAHWVTSKFEPHEILLSMAELPYPHGSTEIKEHLFDLFNEWEIESKISAIVTDNGSNVKKACNELGIGERIPCTAHTLQLSIGKGLDKIEPLANKCKCLITFLSGDKKSSNLKESQIYLYRQQEILQETEELEKEVENFICLDVVKANNTRWNSILYAFQRLIVLKPAISMLKASLMSDTSSYIHKEGEKLEELYPTWCKVSNNWFCISNYVNLKDESDFTLLETGGAEYCSSAILQVLISRWNFPQDLCLKGSFFDPRFKSLDFIDSQEKENSIVNQLKEEFEISKQNDSSITFDKDIGDLTTAMGSFWKKKNNKTVAPINDEFQHYLNVLELPALEEYDPYLWWLNNKSQYPVLHKLAIKYLHIPATSVPSERLFSDAKNLITPQRTCLDSCLVNQLMFLKRNREYIDIYGKAEMDG</sequence>
<dbReference type="Proteomes" id="UP000247702">
    <property type="component" value="Unassembled WGS sequence"/>
</dbReference>
<keyword evidence="4" id="KW-0862">Zinc</keyword>
<dbReference type="AlphaFoldDB" id="A0A2Z6QUZ1"/>
<keyword evidence="3" id="KW-0863">Zinc-finger</keyword>
<dbReference type="EMBL" id="BEXD01000077">
    <property type="protein sequence ID" value="GBB84026.1"/>
    <property type="molecule type" value="Genomic_DNA"/>
</dbReference>
<feature type="compositionally biased region" description="Polar residues" evidence="6">
    <location>
        <begin position="41"/>
        <end position="51"/>
    </location>
</feature>
<evidence type="ECO:0000256" key="4">
    <source>
        <dbReference type="ARBA" id="ARBA00022833"/>
    </source>
</evidence>
<dbReference type="InterPro" id="IPR012337">
    <property type="entry name" value="RNaseH-like_sf"/>
</dbReference>
<dbReference type="PANTHER" id="PTHR46481">
    <property type="entry name" value="ZINC FINGER BED DOMAIN-CONTAINING PROTEIN 4"/>
    <property type="match status" value="1"/>
</dbReference>
<dbReference type="GO" id="GO:0008270">
    <property type="term" value="F:zinc ion binding"/>
    <property type="evidence" value="ECO:0007669"/>
    <property type="project" value="UniProtKB-KW"/>
</dbReference>
<keyword evidence="5" id="KW-0539">Nucleus</keyword>
<proteinExistence type="predicted"/>
<evidence type="ECO:0000256" key="2">
    <source>
        <dbReference type="ARBA" id="ARBA00022723"/>
    </source>
</evidence>
<comment type="subcellular location">
    <subcellularLocation>
        <location evidence="1">Nucleus</location>
    </subcellularLocation>
</comment>
<evidence type="ECO:0000313" key="10">
    <source>
        <dbReference type="Proteomes" id="UP000247702"/>
    </source>
</evidence>
<dbReference type="SUPFAM" id="SSF53098">
    <property type="entry name" value="Ribonuclease H-like"/>
    <property type="match status" value="1"/>
</dbReference>
<name>A0A2Z6QUZ1_9GLOM</name>
<evidence type="ECO:0000313" key="9">
    <source>
        <dbReference type="EMBL" id="GES91143.1"/>
    </source>
</evidence>
<keyword evidence="10" id="KW-1185">Reference proteome</keyword>
<keyword evidence="2" id="KW-0479">Metal-binding</keyword>
<feature type="region of interest" description="Disordered" evidence="6">
    <location>
        <begin position="27"/>
        <end position="51"/>
    </location>
</feature>
<evidence type="ECO:0000256" key="5">
    <source>
        <dbReference type="ARBA" id="ARBA00023242"/>
    </source>
</evidence>
<organism evidence="8 10">
    <name type="scientific">Rhizophagus clarus</name>
    <dbReference type="NCBI Taxonomy" id="94130"/>
    <lineage>
        <taxon>Eukaryota</taxon>
        <taxon>Fungi</taxon>
        <taxon>Fungi incertae sedis</taxon>
        <taxon>Mucoromycota</taxon>
        <taxon>Glomeromycotina</taxon>
        <taxon>Glomeromycetes</taxon>
        <taxon>Glomerales</taxon>
        <taxon>Glomeraceae</taxon>
        <taxon>Rhizophagus</taxon>
    </lineage>
</organism>
<accession>A0A2Z6QUZ1</accession>
<protein>
    <submittedName>
        <fullName evidence="9">Zinc finger BED domain-containing protein 1-like</fullName>
    </submittedName>
</protein>
<comment type="caution">
    <text evidence="8">The sequence shown here is derived from an EMBL/GenBank/DDBJ whole genome shotgun (WGS) entry which is preliminary data.</text>
</comment>
<dbReference type="EMBL" id="BLAL01000197">
    <property type="protein sequence ID" value="GES91143.1"/>
    <property type="molecule type" value="Genomic_DNA"/>
</dbReference>
<evidence type="ECO:0000256" key="6">
    <source>
        <dbReference type="SAM" id="MobiDB-lite"/>
    </source>
</evidence>
<reference evidence="9" key="2">
    <citation type="submission" date="2019-10" db="EMBL/GenBank/DDBJ databases">
        <title>Conservation and host-specific expression of non-tandemly repeated heterogenous ribosome RNA gene in arbuscular mycorrhizal fungi.</title>
        <authorList>
            <person name="Maeda T."/>
            <person name="Kobayashi Y."/>
            <person name="Nakagawa T."/>
            <person name="Ezawa T."/>
            <person name="Yamaguchi K."/>
            <person name="Bino T."/>
            <person name="Nishimoto Y."/>
            <person name="Shigenobu S."/>
            <person name="Kawaguchi M."/>
        </authorList>
    </citation>
    <scope>NUCLEOTIDE SEQUENCE</scope>
    <source>
        <strain evidence="9">HR1</strain>
    </source>
</reference>